<protein>
    <submittedName>
        <fullName evidence="2">Uncharacterized protein</fullName>
    </submittedName>
</protein>
<dbReference type="EMBL" id="SZYD01000010">
    <property type="protein sequence ID" value="KAD4982047.1"/>
    <property type="molecule type" value="Genomic_DNA"/>
</dbReference>
<proteinExistence type="predicted"/>
<sequence length="810" mass="90070">MLSIKSEIKRALDHAPSQGEYNRLVSFENRDLQLRELKHEALRLFQEVLAQNPPLADQAPYNPQEAFQDFLSEHGDQLDRLHWDVSERDKLELQFLALVKQGGKAKPRGGRRYYTRKKCFSWRSEEAQTSFISCLETMIDHSTAGKTIIAGKGGSYRWLATHFFQLQRRKLLFSLLGQSKSCRTRSSTRLDRGKLTIYLLKIKKEWRSGEDKMDWLSTLQTNETLLQFLGAYFILQQAATVRESLPMRKASEKRLGRDTSLRSYQSQTNHLVCNVREHPQAPLLRALGGRALTSAFLSLGLPGGLALALGAVAKVLCHFDDVSGVLSGPLRMMPAGSDSAGNASSGSWEKYLNLPSDSEGQGQGIEEEPASRKRDRDADPIADAGPSSSQRVNPAAGPSRQVGQPLSEEEQRLALLGPDQLSQWVTARQFQIEDQINLLRKSEGMRPLGALRSEQVLIHFETVYGIGALETVLKDMQENGRESSFYQESKIEKHLPTEAELRKMDRNGKGEISYSTRADPETSPVPLNCWALHSITRITRPVNKEQPGRPVVSFPIQDDKAVTELRQLRNASCGLFQGMGYGLGELMRLLALGKPCVSIPETSACDIPRCLYGNQHALGKQYSKTKAIPATQLRQATKASRRRSPESSLGSPDQIESSLCQSMNMSHPVVRGVGQIQIEALPRKSQDFWADSSIRPISFCRFPGLSESLVRSGPGVPFIRLWERLSVPILHRVIKCDGQLSQSGSGQARLSSDNVVQATGSACHMKKATTMGDEGDVAYGGIPKPPELLPVPVSLNRSGYPRIIPRFHRR</sequence>
<evidence type="ECO:0000256" key="1">
    <source>
        <dbReference type="SAM" id="MobiDB-lite"/>
    </source>
</evidence>
<evidence type="ECO:0000313" key="2">
    <source>
        <dbReference type="EMBL" id="KAD4982047.1"/>
    </source>
</evidence>
<feature type="compositionally biased region" description="Low complexity" evidence="1">
    <location>
        <begin position="336"/>
        <end position="347"/>
    </location>
</feature>
<accession>A0A5N6NLB1</accession>
<gene>
    <name evidence="2" type="ORF">E3N88_18718</name>
</gene>
<feature type="region of interest" description="Disordered" evidence="1">
    <location>
        <begin position="336"/>
        <end position="407"/>
    </location>
</feature>
<feature type="compositionally biased region" description="Polar residues" evidence="1">
    <location>
        <begin position="646"/>
        <end position="655"/>
    </location>
</feature>
<name>A0A5N6NLB1_9ASTR</name>
<dbReference type="AlphaFoldDB" id="A0A5N6NLB1"/>
<keyword evidence="3" id="KW-1185">Reference proteome</keyword>
<organism evidence="2 3">
    <name type="scientific">Mikania micrantha</name>
    <name type="common">bitter vine</name>
    <dbReference type="NCBI Taxonomy" id="192012"/>
    <lineage>
        <taxon>Eukaryota</taxon>
        <taxon>Viridiplantae</taxon>
        <taxon>Streptophyta</taxon>
        <taxon>Embryophyta</taxon>
        <taxon>Tracheophyta</taxon>
        <taxon>Spermatophyta</taxon>
        <taxon>Magnoliopsida</taxon>
        <taxon>eudicotyledons</taxon>
        <taxon>Gunneridae</taxon>
        <taxon>Pentapetalae</taxon>
        <taxon>asterids</taxon>
        <taxon>campanulids</taxon>
        <taxon>Asterales</taxon>
        <taxon>Asteraceae</taxon>
        <taxon>Asteroideae</taxon>
        <taxon>Heliantheae alliance</taxon>
        <taxon>Eupatorieae</taxon>
        <taxon>Mikania</taxon>
    </lineage>
</organism>
<feature type="compositionally biased region" description="Basic and acidic residues" evidence="1">
    <location>
        <begin position="369"/>
        <end position="379"/>
    </location>
</feature>
<reference evidence="2 3" key="1">
    <citation type="submission" date="2019-05" db="EMBL/GenBank/DDBJ databases">
        <title>Mikania micrantha, genome provides insights into the molecular mechanism of rapid growth.</title>
        <authorList>
            <person name="Liu B."/>
        </authorList>
    </citation>
    <scope>NUCLEOTIDE SEQUENCE [LARGE SCALE GENOMIC DNA]</scope>
    <source>
        <strain evidence="2">NLD-2019</strain>
        <tissue evidence="2">Leaf</tissue>
    </source>
</reference>
<dbReference type="OrthoDB" id="912990at2759"/>
<feature type="region of interest" description="Disordered" evidence="1">
    <location>
        <begin position="629"/>
        <end position="655"/>
    </location>
</feature>
<comment type="caution">
    <text evidence="2">The sequence shown here is derived from an EMBL/GenBank/DDBJ whole genome shotgun (WGS) entry which is preliminary data.</text>
</comment>
<dbReference type="Proteomes" id="UP000326396">
    <property type="component" value="Linkage Group LG18"/>
</dbReference>
<evidence type="ECO:0000313" key="3">
    <source>
        <dbReference type="Proteomes" id="UP000326396"/>
    </source>
</evidence>